<feature type="region of interest" description="Disordered" evidence="4">
    <location>
        <begin position="565"/>
        <end position="607"/>
    </location>
</feature>
<evidence type="ECO:0000313" key="5">
    <source>
        <dbReference type="EMBL" id="TGZ47276.1"/>
    </source>
</evidence>
<evidence type="ECO:0000256" key="3">
    <source>
        <dbReference type="ARBA" id="ARBA00023136"/>
    </source>
</evidence>
<gene>
    <name evidence="5" type="ORF">DBV15_04212</name>
</gene>
<dbReference type="GO" id="GO:0016020">
    <property type="term" value="C:membrane"/>
    <property type="evidence" value="ECO:0007669"/>
    <property type="project" value="UniProtKB-SubCell"/>
</dbReference>
<feature type="compositionally biased region" description="Polar residues" evidence="4">
    <location>
        <begin position="567"/>
        <end position="584"/>
    </location>
</feature>
<reference evidence="5 6" key="1">
    <citation type="journal article" date="2019" name="Philos. Trans. R. Soc. Lond., B, Biol. Sci.">
        <title>Ant behaviour and brain gene expression of defending hosts depend on the ecological success of the intruding social parasite.</title>
        <authorList>
            <person name="Kaur R."/>
            <person name="Stoldt M."/>
            <person name="Jongepier E."/>
            <person name="Feldmeyer B."/>
            <person name="Menzel F."/>
            <person name="Bornberg-Bauer E."/>
            <person name="Foitzik S."/>
        </authorList>
    </citation>
    <scope>NUCLEOTIDE SEQUENCE [LARGE SCALE GENOMIC DNA]</scope>
    <source>
        <tissue evidence="5">Whole body</tissue>
    </source>
</reference>
<feature type="compositionally biased region" description="Low complexity" evidence="4">
    <location>
        <begin position="585"/>
        <end position="607"/>
    </location>
</feature>
<evidence type="ECO:0000256" key="4">
    <source>
        <dbReference type="SAM" id="MobiDB-lite"/>
    </source>
</evidence>
<dbReference type="AlphaFoldDB" id="A0A4S2KEH2"/>
<accession>A0A4S2KEH2</accession>
<dbReference type="PANTHER" id="PTHR28664:SF4">
    <property type="entry name" value="TIGHT JUNCTION-ASSOCIATED PROTEIN 1"/>
    <property type="match status" value="1"/>
</dbReference>
<proteinExistence type="predicted"/>
<feature type="region of interest" description="Disordered" evidence="4">
    <location>
        <begin position="664"/>
        <end position="701"/>
    </location>
</feature>
<dbReference type="STRING" id="300112.A0A4S2KEH2"/>
<keyword evidence="5" id="KW-0808">Transferase</keyword>
<comment type="subcellular location">
    <subcellularLocation>
        <location evidence="1">Membrane</location>
        <topology evidence="1">Peripheral membrane protein</topology>
    </subcellularLocation>
</comment>
<name>A0A4S2KEH2_9HYME</name>
<feature type="compositionally biased region" description="Basic and acidic residues" evidence="4">
    <location>
        <begin position="766"/>
        <end position="777"/>
    </location>
</feature>
<keyword evidence="2" id="KW-0597">Phosphoprotein</keyword>
<evidence type="ECO:0000256" key="1">
    <source>
        <dbReference type="ARBA" id="ARBA00004170"/>
    </source>
</evidence>
<keyword evidence="6" id="KW-1185">Reference proteome</keyword>
<feature type="region of interest" description="Disordered" evidence="4">
    <location>
        <begin position="744"/>
        <end position="778"/>
    </location>
</feature>
<dbReference type="GO" id="GO:0016301">
    <property type="term" value="F:kinase activity"/>
    <property type="evidence" value="ECO:0007669"/>
    <property type="project" value="UniProtKB-KW"/>
</dbReference>
<dbReference type="InterPro" id="IPR043441">
    <property type="entry name" value="Tjap1/BEGAIN"/>
</dbReference>
<feature type="compositionally biased region" description="Polar residues" evidence="4">
    <location>
        <begin position="683"/>
        <end position="695"/>
    </location>
</feature>
<keyword evidence="5" id="KW-0418">Kinase</keyword>
<dbReference type="PANTHER" id="PTHR28664">
    <property type="entry name" value="TIGHT JUNCTION-ASSOCIATED PROTEIN 1"/>
    <property type="match status" value="1"/>
</dbReference>
<dbReference type="Proteomes" id="UP000310200">
    <property type="component" value="Unassembled WGS sequence"/>
</dbReference>
<organism evidence="5 6">
    <name type="scientific">Temnothorax longispinosus</name>
    <dbReference type="NCBI Taxonomy" id="300112"/>
    <lineage>
        <taxon>Eukaryota</taxon>
        <taxon>Metazoa</taxon>
        <taxon>Ecdysozoa</taxon>
        <taxon>Arthropoda</taxon>
        <taxon>Hexapoda</taxon>
        <taxon>Insecta</taxon>
        <taxon>Pterygota</taxon>
        <taxon>Neoptera</taxon>
        <taxon>Endopterygota</taxon>
        <taxon>Hymenoptera</taxon>
        <taxon>Apocrita</taxon>
        <taxon>Aculeata</taxon>
        <taxon>Formicoidea</taxon>
        <taxon>Formicidae</taxon>
        <taxon>Myrmicinae</taxon>
        <taxon>Temnothorax</taxon>
    </lineage>
</organism>
<keyword evidence="3" id="KW-0472">Membrane</keyword>
<evidence type="ECO:0000313" key="6">
    <source>
        <dbReference type="Proteomes" id="UP000310200"/>
    </source>
</evidence>
<comment type="caution">
    <text evidence="5">The sequence shown here is derived from an EMBL/GenBank/DDBJ whole genome shotgun (WGS) entry which is preliminary data.</text>
</comment>
<evidence type="ECO:0000256" key="2">
    <source>
        <dbReference type="ARBA" id="ARBA00022553"/>
    </source>
</evidence>
<protein>
    <submittedName>
        <fullName evidence="5">Brain-enriched guanylate kinase-associated protein</fullName>
    </submittedName>
</protein>
<sequence>MAEKCKECGCKCNTCSQDNQQHCDMHLHAEIENLRQRLLERDSHIVTMETQFLNEADKFPNGELASMKEELLIWQEKYSRLHEAHKRVQKVNQNLEDKLLRIVDKCETEKSAFTKDIATLSHRLADANYTIHRLTQDNEKCRNDVSLAIQLLQCKPSNFVGQKYDSHRQFGVSLVAFKSIIGMRLLLASKIKIRSFKTTVVLLLQLPSEVQAKVRTYVAQKRCSAPDTTQPDVKSITVPISTFPPTAMVYNITKPTVEKHSDDDSDDSKPPMDIVSAAIMAKVLEDREKERIFAKHCDTCTCHRSILTVDTETQTFVPDTFPISENYTYSFEKQGGKEGTPNDEKYQSKDKFQSNLTTHAVFYEINENGNKIRHHMNGDYVKYASHVPCIKDKFVGRSGRNGQDYTMEENGVIMRASLNKKNSSQNHENKHSSFSRLNDLNRINVDKASKPLKVNKCDSPLDNRSAKYFNKSERNYFEPFGTDCLALGDNRLSDKQMHIDIINDRLWKNEWTKSKSETDPSRENRGKANRGIELDIINDRDWKNDRSAERQNARNAAQFTLIEVKSPDSNAANHNDGSQTEVTTSPSFSSDSMVISSSDPSSSCSDVAQSLTGGAFNLSAKSNSNQSRVIGPRNCLVRVTPGSKNILLDNAGHYKTVLYSSGNGSGGGGKANTALVHAKKTSRAGSERSTGSEDNSPPPALLQDNQLQRVAEWVQSSMCVENSASHDSNKIKCVENAANDNSSSVYPKNSLVKRKPTQHDGGLARNVRDTPKNRDYSDVNNQPIDINILSECIDESENLITFEDEHLLKDLRKDMDYEVKITKEMEETYLKLAASLDPVTLSLSSASNAELTIEKYRKDHKRLHTQRIQDKAGSKA</sequence>
<dbReference type="EMBL" id="QBLH01002734">
    <property type="protein sequence ID" value="TGZ47276.1"/>
    <property type="molecule type" value="Genomic_DNA"/>
</dbReference>